<organism evidence="15">
    <name type="scientific">Prosthecochloris aestuarii</name>
    <dbReference type="NCBI Taxonomy" id="1102"/>
    <lineage>
        <taxon>Bacteria</taxon>
        <taxon>Pseudomonadati</taxon>
        <taxon>Chlorobiota</taxon>
        <taxon>Chlorobiia</taxon>
        <taxon>Chlorobiales</taxon>
        <taxon>Chlorobiaceae</taxon>
        <taxon>Prosthecochloris</taxon>
    </lineage>
</organism>
<keyword evidence="5 12" id="KW-0732">Signal</keyword>
<name>A0A831WNR1_PROAE</name>
<evidence type="ECO:0000256" key="4">
    <source>
        <dbReference type="ARBA" id="ARBA00022692"/>
    </source>
</evidence>
<feature type="domain" description="TonB-dependent receptor plug" evidence="14">
    <location>
        <begin position="53"/>
        <end position="152"/>
    </location>
</feature>
<evidence type="ECO:0000256" key="3">
    <source>
        <dbReference type="ARBA" id="ARBA00022452"/>
    </source>
</evidence>
<proteinExistence type="inferred from homology"/>
<evidence type="ECO:0000256" key="1">
    <source>
        <dbReference type="ARBA" id="ARBA00004571"/>
    </source>
</evidence>
<keyword evidence="9 10" id="KW-0998">Cell outer membrane</keyword>
<dbReference type="Proteomes" id="UP000886335">
    <property type="component" value="Unassembled WGS sequence"/>
</dbReference>
<evidence type="ECO:0000256" key="5">
    <source>
        <dbReference type="ARBA" id="ARBA00022729"/>
    </source>
</evidence>
<protein>
    <submittedName>
        <fullName evidence="15">TonB-dependent receptor</fullName>
    </submittedName>
</protein>
<dbReference type="GO" id="GO:0015344">
    <property type="term" value="F:siderophore uptake transmembrane transporter activity"/>
    <property type="evidence" value="ECO:0007669"/>
    <property type="project" value="TreeGrafter"/>
</dbReference>
<keyword evidence="7 10" id="KW-0472">Membrane</keyword>
<evidence type="ECO:0000313" key="15">
    <source>
        <dbReference type="EMBL" id="HED30908.1"/>
    </source>
</evidence>
<dbReference type="SUPFAM" id="SSF56935">
    <property type="entry name" value="Porins"/>
    <property type="match status" value="1"/>
</dbReference>
<feature type="chain" id="PRO_5032803805" evidence="12">
    <location>
        <begin position="27"/>
        <end position="707"/>
    </location>
</feature>
<sequence>MLNKRLVRQCVVLGALLLLSPASSQAAGQGGIAWMELDEITVTATKTERGIGDAPVSVEIVTEEEIQNMGAVTLRDVFEQTPGVFINPGLGEMSVRGAGAFGTLVLVDGRRISGENSFKYELNRLGAGAIERIEIVKGPMSVLYGSEAIGGVINIITKKPGEQVQGSLNVQAGSNYDGDGERYSVDGSVRGAVDELGYSGYFSFIKTKPYTEEEVARPKVYSNPPGDKSLVPPSQSGIGYAKNNIPDSYISQTTYRDDADVFNIGGSLDYSLGERIKIGADVSYMKEERTGEFIGAQYPSANVLPSGKGFPVFSLPIHEELDTERIDLAGRVTWQAADNLELKWKSYGSWYEKHNTLSPVYYEDLGYSVRPDGGGSCYGEVSTISHELTAQWSAGNGHELLFGAEHLDAERKSPWFAEDRTPTTVGYITRSAYAQDEWSVTDKLDLVYGLRFDSYSQFDDQVTGSVGMMYAFSDAVRARVNYGQGYRAPSAPELYMNRNTPKGRVLGAKTIDTGIGKTASDLDPESSDNIEVGLSGRGESWKYEVSAFYNSIDDRIGQVSRGQYYTFDNVGDARIKGIEGYLGFRFLEDIDLNAGVTLMDAENRTTGNRLDYTPKVTLSVSADYRPVSNLLLNAAVFYTGDQTYEKNMQCLVADDYTFVNLKMSWMPEFADGGELYAGIDNLFDDDVDKELGSTIGTFGYVGLRYTF</sequence>
<evidence type="ECO:0000256" key="8">
    <source>
        <dbReference type="ARBA" id="ARBA00023170"/>
    </source>
</evidence>
<comment type="similarity">
    <text evidence="10 11">Belongs to the TonB-dependent receptor family.</text>
</comment>
<keyword evidence="6 11" id="KW-0798">TonB box</keyword>
<comment type="subcellular location">
    <subcellularLocation>
        <location evidence="1 10">Cell outer membrane</location>
        <topology evidence="1 10">Multi-pass membrane protein</topology>
    </subcellularLocation>
</comment>
<evidence type="ECO:0000256" key="9">
    <source>
        <dbReference type="ARBA" id="ARBA00023237"/>
    </source>
</evidence>
<dbReference type="EMBL" id="DSBW01000099">
    <property type="protein sequence ID" value="HED30908.1"/>
    <property type="molecule type" value="Genomic_DNA"/>
</dbReference>
<accession>A0A831WNR1</accession>
<dbReference type="CDD" id="cd01347">
    <property type="entry name" value="ligand_gated_channel"/>
    <property type="match status" value="1"/>
</dbReference>
<keyword evidence="8 15" id="KW-0675">Receptor</keyword>
<dbReference type="InterPro" id="IPR037066">
    <property type="entry name" value="Plug_dom_sf"/>
</dbReference>
<keyword evidence="2 10" id="KW-0813">Transport</keyword>
<dbReference type="Gene3D" id="2.40.170.20">
    <property type="entry name" value="TonB-dependent receptor, beta-barrel domain"/>
    <property type="match status" value="1"/>
</dbReference>
<dbReference type="PROSITE" id="PS52016">
    <property type="entry name" value="TONB_DEPENDENT_REC_3"/>
    <property type="match status" value="1"/>
</dbReference>
<dbReference type="InterPro" id="IPR012910">
    <property type="entry name" value="Plug_dom"/>
</dbReference>
<dbReference type="Pfam" id="PF00593">
    <property type="entry name" value="TonB_dep_Rec_b-barrel"/>
    <property type="match status" value="1"/>
</dbReference>
<dbReference type="InterPro" id="IPR036942">
    <property type="entry name" value="Beta-barrel_TonB_sf"/>
</dbReference>
<keyword evidence="3 10" id="KW-1134">Transmembrane beta strand</keyword>
<feature type="signal peptide" evidence="12">
    <location>
        <begin position="1"/>
        <end position="26"/>
    </location>
</feature>
<evidence type="ECO:0000256" key="6">
    <source>
        <dbReference type="ARBA" id="ARBA00023077"/>
    </source>
</evidence>
<dbReference type="InterPro" id="IPR000531">
    <property type="entry name" value="Beta-barrel_TonB"/>
</dbReference>
<dbReference type="PANTHER" id="PTHR30069:SF29">
    <property type="entry name" value="HEMOGLOBIN AND HEMOGLOBIN-HAPTOGLOBIN-BINDING PROTEIN 1-RELATED"/>
    <property type="match status" value="1"/>
</dbReference>
<evidence type="ECO:0000259" key="14">
    <source>
        <dbReference type="Pfam" id="PF07715"/>
    </source>
</evidence>
<reference evidence="15" key="1">
    <citation type="journal article" date="2020" name="mSystems">
        <title>Genome- and Community-Level Interaction Insights into Carbon Utilization and Element Cycling Functions of Hydrothermarchaeota in Hydrothermal Sediment.</title>
        <authorList>
            <person name="Zhou Z."/>
            <person name="Liu Y."/>
            <person name="Xu W."/>
            <person name="Pan J."/>
            <person name="Luo Z.H."/>
            <person name="Li M."/>
        </authorList>
    </citation>
    <scope>NUCLEOTIDE SEQUENCE [LARGE SCALE GENOMIC DNA]</scope>
    <source>
        <strain evidence="15">SpSt-1181</strain>
    </source>
</reference>
<dbReference type="Gene3D" id="2.170.130.10">
    <property type="entry name" value="TonB-dependent receptor, plug domain"/>
    <property type="match status" value="1"/>
</dbReference>
<evidence type="ECO:0000259" key="13">
    <source>
        <dbReference type="Pfam" id="PF00593"/>
    </source>
</evidence>
<dbReference type="Pfam" id="PF07715">
    <property type="entry name" value="Plug"/>
    <property type="match status" value="1"/>
</dbReference>
<feature type="domain" description="TonB-dependent receptor-like beta-barrel" evidence="13">
    <location>
        <begin position="313"/>
        <end position="682"/>
    </location>
</feature>
<gene>
    <name evidence="15" type="ORF">ENN50_04330</name>
</gene>
<evidence type="ECO:0000256" key="10">
    <source>
        <dbReference type="PROSITE-ProRule" id="PRU01360"/>
    </source>
</evidence>
<comment type="caution">
    <text evidence="15">The sequence shown here is derived from an EMBL/GenBank/DDBJ whole genome shotgun (WGS) entry which is preliminary data.</text>
</comment>
<evidence type="ECO:0000256" key="12">
    <source>
        <dbReference type="SAM" id="SignalP"/>
    </source>
</evidence>
<evidence type="ECO:0000256" key="2">
    <source>
        <dbReference type="ARBA" id="ARBA00022448"/>
    </source>
</evidence>
<dbReference type="GO" id="GO:0044718">
    <property type="term" value="P:siderophore transmembrane transport"/>
    <property type="evidence" value="ECO:0007669"/>
    <property type="project" value="TreeGrafter"/>
</dbReference>
<evidence type="ECO:0000256" key="11">
    <source>
        <dbReference type="RuleBase" id="RU003357"/>
    </source>
</evidence>
<dbReference type="AlphaFoldDB" id="A0A831WNR1"/>
<dbReference type="PANTHER" id="PTHR30069">
    <property type="entry name" value="TONB-DEPENDENT OUTER MEMBRANE RECEPTOR"/>
    <property type="match status" value="1"/>
</dbReference>
<keyword evidence="4 10" id="KW-0812">Transmembrane</keyword>
<evidence type="ECO:0000256" key="7">
    <source>
        <dbReference type="ARBA" id="ARBA00023136"/>
    </source>
</evidence>
<dbReference type="InterPro" id="IPR039426">
    <property type="entry name" value="TonB-dep_rcpt-like"/>
</dbReference>
<dbReference type="GO" id="GO:0009279">
    <property type="term" value="C:cell outer membrane"/>
    <property type="evidence" value="ECO:0007669"/>
    <property type="project" value="UniProtKB-SubCell"/>
</dbReference>